<comment type="catalytic activity">
    <reaction evidence="8">
        <text>a myo-inositol phosphate + H2O = myo-inositol + phosphate</text>
        <dbReference type="Rhea" id="RHEA:24056"/>
        <dbReference type="ChEBI" id="CHEBI:15377"/>
        <dbReference type="ChEBI" id="CHEBI:17268"/>
        <dbReference type="ChEBI" id="CHEBI:43474"/>
        <dbReference type="ChEBI" id="CHEBI:84139"/>
        <dbReference type="EC" id="3.1.3.25"/>
    </reaction>
</comment>
<dbReference type="HOGENOM" id="CLU_044118_1_0_1"/>
<dbReference type="CDD" id="cd01639">
    <property type="entry name" value="IMPase"/>
    <property type="match status" value="1"/>
</dbReference>
<evidence type="ECO:0000256" key="5">
    <source>
        <dbReference type="ARBA" id="ARBA00022801"/>
    </source>
</evidence>
<dbReference type="InterPro" id="IPR020552">
    <property type="entry name" value="Inositol_monoPase_Li-sen"/>
</dbReference>
<name>H3C6H2_TETNG</name>
<keyword evidence="10" id="KW-1185">Reference proteome</keyword>
<dbReference type="PANTHER" id="PTHR20854:SF44">
    <property type="entry name" value="INOSITOL-1-MONOPHOSPHATASE"/>
    <property type="match status" value="1"/>
</dbReference>
<dbReference type="Gene3D" id="3.40.190.80">
    <property type="match status" value="1"/>
</dbReference>
<dbReference type="PROSITE" id="PS00630">
    <property type="entry name" value="IMP_2"/>
    <property type="match status" value="1"/>
</dbReference>
<dbReference type="GO" id="GO:0046872">
    <property type="term" value="F:metal ion binding"/>
    <property type="evidence" value="ECO:0007669"/>
    <property type="project" value="UniProtKB-KW"/>
</dbReference>
<feature type="binding site" evidence="7">
    <location>
        <position position="69"/>
    </location>
    <ligand>
        <name>Mg(2+)</name>
        <dbReference type="ChEBI" id="CHEBI:18420"/>
        <label>1</label>
        <note>catalytic</note>
    </ligand>
</feature>
<comment type="cofactor">
    <cofactor evidence="1 7 8">
        <name>Mg(2+)</name>
        <dbReference type="ChEBI" id="CHEBI:18420"/>
    </cofactor>
</comment>
<dbReference type="PRINTS" id="PR00378">
    <property type="entry name" value="LIIMPHPHTASE"/>
</dbReference>
<dbReference type="GO" id="GO:0046854">
    <property type="term" value="P:phosphatidylinositol phosphate biosynthetic process"/>
    <property type="evidence" value="ECO:0007669"/>
    <property type="project" value="InterPro"/>
</dbReference>
<dbReference type="PRINTS" id="PR00377">
    <property type="entry name" value="IMPHPHTASES"/>
</dbReference>
<dbReference type="GO" id="GO:0006021">
    <property type="term" value="P:inositol biosynthetic process"/>
    <property type="evidence" value="ECO:0007669"/>
    <property type="project" value="UniProtKB-UniPathway"/>
</dbReference>
<accession>H3C6H2</accession>
<dbReference type="PANTHER" id="PTHR20854">
    <property type="entry name" value="INOSITOL MONOPHOSPHATASE"/>
    <property type="match status" value="1"/>
</dbReference>
<dbReference type="InterPro" id="IPR000760">
    <property type="entry name" value="Inositol_monophosphatase-like"/>
</dbReference>
<evidence type="ECO:0000256" key="8">
    <source>
        <dbReference type="RuleBase" id="RU364068"/>
    </source>
</evidence>
<proteinExistence type="inferred from homology"/>
<dbReference type="UniPathway" id="UPA00823">
    <property type="reaction ID" value="UER00788"/>
</dbReference>
<dbReference type="EC" id="3.1.3.25" evidence="8"/>
<evidence type="ECO:0000313" key="9">
    <source>
        <dbReference type="Ensembl" id="ENSTNIP00000003842.1"/>
    </source>
</evidence>
<dbReference type="GeneTree" id="ENSGT00940000154634"/>
<feature type="binding site" evidence="7">
    <location>
        <position position="91"/>
    </location>
    <ligand>
        <name>Mg(2+)</name>
        <dbReference type="ChEBI" id="CHEBI:18420"/>
        <label>1</label>
        <note>catalytic</note>
    </ligand>
</feature>
<feature type="binding site" evidence="7">
    <location>
        <position position="219"/>
    </location>
    <ligand>
        <name>Mg(2+)</name>
        <dbReference type="ChEBI" id="CHEBI:18420"/>
        <label>1</label>
        <note>catalytic</note>
    </ligand>
</feature>
<evidence type="ECO:0000256" key="4">
    <source>
        <dbReference type="ARBA" id="ARBA00022723"/>
    </source>
</evidence>
<dbReference type="InterPro" id="IPR033942">
    <property type="entry name" value="IMPase"/>
</dbReference>
<organism evidence="9 10">
    <name type="scientific">Tetraodon nigroviridis</name>
    <name type="common">Spotted green pufferfish</name>
    <name type="synonym">Chelonodon nigroviridis</name>
    <dbReference type="NCBI Taxonomy" id="99883"/>
    <lineage>
        <taxon>Eukaryota</taxon>
        <taxon>Metazoa</taxon>
        <taxon>Chordata</taxon>
        <taxon>Craniata</taxon>
        <taxon>Vertebrata</taxon>
        <taxon>Euteleostomi</taxon>
        <taxon>Actinopterygii</taxon>
        <taxon>Neopterygii</taxon>
        <taxon>Teleostei</taxon>
        <taxon>Neoteleostei</taxon>
        <taxon>Acanthomorphata</taxon>
        <taxon>Eupercaria</taxon>
        <taxon>Tetraodontiformes</taxon>
        <taxon>Tetradontoidea</taxon>
        <taxon>Tetraodontidae</taxon>
        <taxon>Tetraodon</taxon>
    </lineage>
</organism>
<keyword evidence="6 7" id="KW-0460">Magnesium</keyword>
<dbReference type="Ensembl" id="ENSTNIT00000000193.1">
    <property type="protein sequence ID" value="ENSTNIP00000003842.1"/>
    <property type="gene ID" value="ENSTNIG00000000713.1"/>
</dbReference>
<keyword evidence="5 8" id="KW-0378">Hydrolase</keyword>
<dbReference type="Pfam" id="PF00459">
    <property type="entry name" value="Inositol_P"/>
    <property type="match status" value="1"/>
</dbReference>
<dbReference type="InterPro" id="IPR020550">
    <property type="entry name" value="Inositol_monophosphatase_CS"/>
</dbReference>
<dbReference type="FunFam" id="3.40.190.80:FF:000002">
    <property type="entry name" value="Inositol-1-monophosphatase"/>
    <property type="match status" value="1"/>
</dbReference>
<reference evidence="10" key="1">
    <citation type="journal article" date="2004" name="Nature">
        <title>Genome duplication in the teleost fish Tetraodon nigroviridis reveals the early vertebrate proto-karyotype.</title>
        <authorList>
            <person name="Jaillon O."/>
            <person name="Aury J.-M."/>
            <person name="Brunet F."/>
            <person name="Petit J.-L."/>
            <person name="Stange-Thomann N."/>
            <person name="Mauceli E."/>
            <person name="Bouneau L."/>
            <person name="Fischer C."/>
            <person name="Ozouf-Costaz C."/>
            <person name="Bernot A."/>
            <person name="Nicaud S."/>
            <person name="Jaffe D."/>
            <person name="Fisher S."/>
            <person name="Lutfalla G."/>
            <person name="Dossat C."/>
            <person name="Segurens B."/>
            <person name="Dasilva C."/>
            <person name="Salanoubat M."/>
            <person name="Levy M."/>
            <person name="Boudet N."/>
            <person name="Castellano S."/>
            <person name="Anthouard V."/>
            <person name="Jubin C."/>
            <person name="Castelli V."/>
            <person name="Katinka M."/>
            <person name="Vacherie B."/>
            <person name="Biemont C."/>
            <person name="Skalli Z."/>
            <person name="Cattolico L."/>
            <person name="Poulain J."/>
            <person name="De Berardinis V."/>
            <person name="Cruaud C."/>
            <person name="Duprat S."/>
            <person name="Brottier P."/>
            <person name="Coutanceau J.-P."/>
            <person name="Gouzy J."/>
            <person name="Parra G."/>
            <person name="Lardier G."/>
            <person name="Chapple C."/>
            <person name="McKernan K.J."/>
            <person name="McEwan P."/>
            <person name="Bosak S."/>
            <person name="Kellis M."/>
            <person name="Volff J.-N."/>
            <person name="Guigo R."/>
            <person name="Zody M.C."/>
            <person name="Mesirov J."/>
            <person name="Lindblad-Toh K."/>
            <person name="Birren B."/>
            <person name="Nusbaum C."/>
            <person name="Kahn D."/>
            <person name="Robinson-Rechavi M."/>
            <person name="Laudet V."/>
            <person name="Schachter V."/>
            <person name="Quetier F."/>
            <person name="Saurin W."/>
            <person name="Scarpelli C."/>
            <person name="Wincker P."/>
            <person name="Lander E.S."/>
            <person name="Weissenbach J."/>
            <person name="Roest Crollius H."/>
        </authorList>
    </citation>
    <scope>NUCLEOTIDE SEQUENCE [LARGE SCALE GENOMIC DNA]</scope>
</reference>
<evidence type="ECO:0000256" key="1">
    <source>
        <dbReference type="ARBA" id="ARBA00001946"/>
    </source>
</evidence>
<dbReference type="Proteomes" id="UP000007303">
    <property type="component" value="Unassembled WGS sequence"/>
</dbReference>
<dbReference type="STRING" id="99883.ENSTNIP00000003842"/>
<dbReference type="AlphaFoldDB" id="H3C6H2"/>
<dbReference type="GO" id="GO:0007165">
    <property type="term" value="P:signal transduction"/>
    <property type="evidence" value="ECO:0007669"/>
    <property type="project" value="TreeGrafter"/>
</dbReference>
<dbReference type="InParanoid" id="H3C6H2"/>
<evidence type="ECO:0000313" key="10">
    <source>
        <dbReference type="Proteomes" id="UP000007303"/>
    </source>
</evidence>
<evidence type="ECO:0000256" key="6">
    <source>
        <dbReference type="ARBA" id="ARBA00022842"/>
    </source>
</evidence>
<dbReference type="GO" id="GO:0008934">
    <property type="term" value="F:inositol monophosphate 1-phosphatase activity"/>
    <property type="evidence" value="ECO:0007669"/>
    <property type="project" value="InterPro"/>
</dbReference>
<dbReference type="Gene3D" id="3.30.540.10">
    <property type="entry name" value="Fructose-1,6-Bisphosphatase, subunit A, domain 1"/>
    <property type="match status" value="1"/>
</dbReference>
<comment type="similarity">
    <text evidence="3 8">Belongs to the inositol monophosphatase superfamily.</text>
</comment>
<dbReference type="PROSITE" id="PS00629">
    <property type="entry name" value="IMP_1"/>
    <property type="match status" value="1"/>
</dbReference>
<feature type="binding site" evidence="7">
    <location>
        <position position="89"/>
    </location>
    <ligand>
        <name>Mg(2+)</name>
        <dbReference type="ChEBI" id="CHEBI:18420"/>
        <label>1</label>
        <note>catalytic</note>
    </ligand>
</feature>
<reference evidence="9" key="2">
    <citation type="submission" date="2025-08" db="UniProtKB">
        <authorList>
            <consortium name="Ensembl"/>
        </authorList>
    </citation>
    <scope>IDENTIFICATION</scope>
</reference>
<feature type="binding site" evidence="7">
    <location>
        <position position="92"/>
    </location>
    <ligand>
        <name>Mg(2+)</name>
        <dbReference type="ChEBI" id="CHEBI:18420"/>
        <label>1</label>
        <note>catalytic</note>
    </ligand>
</feature>
<evidence type="ECO:0000256" key="3">
    <source>
        <dbReference type="ARBA" id="ARBA00009759"/>
    </source>
</evidence>
<comment type="pathway">
    <text evidence="2 8">Polyol metabolism; myo-inositol biosynthesis; myo-inositol from D-glucose 6-phosphate: step 2/2.</text>
</comment>
<evidence type="ECO:0000256" key="2">
    <source>
        <dbReference type="ARBA" id="ARBA00005152"/>
    </source>
</evidence>
<dbReference type="InterPro" id="IPR020583">
    <property type="entry name" value="Inositol_monoP_metal-BS"/>
</dbReference>
<dbReference type="FunFam" id="3.30.540.10:FF:000004">
    <property type="entry name" value="Inositol-1-monophosphatase"/>
    <property type="match status" value="1"/>
</dbReference>
<protein>
    <recommendedName>
        <fullName evidence="8">Inositol-1-monophosphatase</fullName>
        <ecNumber evidence="8">3.1.3.25</ecNumber>
    </recommendedName>
</protein>
<reference evidence="9" key="3">
    <citation type="submission" date="2025-09" db="UniProtKB">
        <authorList>
            <consortium name="Ensembl"/>
        </authorList>
    </citation>
    <scope>IDENTIFICATION</scope>
</reference>
<evidence type="ECO:0000256" key="7">
    <source>
        <dbReference type="PIRSR" id="PIRSR600760-2"/>
    </source>
</evidence>
<keyword evidence="4 7" id="KW-0479">Metal-binding</keyword>
<dbReference type="SUPFAM" id="SSF56655">
    <property type="entry name" value="Carbohydrate phosphatase"/>
    <property type="match status" value="1"/>
</dbReference>
<dbReference type="OMA" id="GEAPVWI"/>
<sequence>MSDWTDCLTFGLSLVRQTKELVLSALEQQKDVKLKSSPADLVTETDQRVEKVLISAIRTRFPQHRFIGEESVAAGERLQLTDSPTWIIDPIDGTVNFVHGFPLVAICVAFAVNKQTEFGIVYSCTDDKMFYAQRGRGAFLNQERLQVSAQQDVGQCLLVTEIGAERDHLALSTMTSNILRLLKLPVHGVRALGSAAVGMCQVATGAADLYFHVGMHCWDVAAAALIVQEAGGVVTDTEGSEFDMMSRRVLAACSSTVANRIAPLIRAFPCQRDDQRP</sequence>